<keyword evidence="2" id="KW-1185">Reference proteome</keyword>
<protein>
    <submittedName>
        <fullName evidence="1">Uncharacterized protein</fullName>
    </submittedName>
</protein>
<comment type="caution">
    <text evidence="1">The sequence shown here is derived from an EMBL/GenBank/DDBJ whole genome shotgun (WGS) entry which is preliminary data.</text>
</comment>
<evidence type="ECO:0000313" key="2">
    <source>
        <dbReference type="Proteomes" id="UP000012118"/>
    </source>
</evidence>
<proteinExistence type="predicted"/>
<organism evidence="1 2">
    <name type="scientific">Leptospira weilii str. UI 13098</name>
    <dbReference type="NCBI Taxonomy" id="1088542"/>
    <lineage>
        <taxon>Bacteria</taxon>
        <taxon>Pseudomonadati</taxon>
        <taxon>Spirochaetota</taxon>
        <taxon>Spirochaetia</taxon>
        <taxon>Leptospirales</taxon>
        <taxon>Leptospiraceae</taxon>
        <taxon>Leptospira</taxon>
    </lineage>
</organism>
<accession>M6Q5G2</accession>
<evidence type="ECO:0000313" key="1">
    <source>
        <dbReference type="EMBL" id="EMN90841.1"/>
    </source>
</evidence>
<dbReference type="AlphaFoldDB" id="M6Q5G2"/>
<reference evidence="1 2" key="1">
    <citation type="submission" date="2013-01" db="EMBL/GenBank/DDBJ databases">
        <authorList>
            <person name="Harkins D.M."/>
            <person name="Durkin A.S."/>
            <person name="Brinkac L.M."/>
            <person name="Haft D.H."/>
            <person name="Selengut J.D."/>
            <person name="Sanka R."/>
            <person name="DePew J."/>
            <person name="Purushe J."/>
            <person name="Chanthongthip A."/>
            <person name="Lattana O."/>
            <person name="Phetsouvanh R."/>
            <person name="Newton P.N."/>
            <person name="Vinetz J.M."/>
            <person name="Sutton G.G."/>
            <person name="Nierman W.C."/>
            <person name="Fouts D.E."/>
        </authorList>
    </citation>
    <scope>NUCLEOTIDE SEQUENCE [LARGE SCALE GENOMIC DNA]</scope>
    <source>
        <strain evidence="1 2">UI 13098</strain>
    </source>
</reference>
<sequence length="58" mass="6839">MLFKIFCTCSGITDLHRIYDTGHNQISERKYNLFSDFFRKFSFGIQMLSALGRVYSSF</sequence>
<dbReference type="Proteomes" id="UP000012118">
    <property type="component" value="Unassembled WGS sequence"/>
</dbReference>
<name>M6Q5G2_9LEPT</name>
<gene>
    <name evidence="1" type="ORF">LEP1GSC108_2175</name>
</gene>
<dbReference type="EMBL" id="AHNU02000039">
    <property type="protein sequence ID" value="EMN90841.1"/>
    <property type="molecule type" value="Genomic_DNA"/>
</dbReference>